<reference evidence="2 3" key="1">
    <citation type="submission" date="2016-01" db="EMBL/GenBank/DDBJ databases">
        <title>The new phylogeny of the genus Mycobacterium.</title>
        <authorList>
            <person name="Tarcisio F."/>
            <person name="Conor M."/>
            <person name="Antonella G."/>
            <person name="Elisabetta G."/>
            <person name="Giulia F.S."/>
            <person name="Sara T."/>
            <person name="Anna F."/>
            <person name="Clotilde B."/>
            <person name="Roberto B."/>
            <person name="Veronica D.S."/>
            <person name="Fabio R."/>
            <person name="Monica P."/>
            <person name="Olivier J."/>
            <person name="Enrico T."/>
            <person name="Nicola S."/>
        </authorList>
    </citation>
    <scope>NUCLEOTIDE SEQUENCE [LARGE SCALE GENOMIC DNA]</scope>
    <source>
        <strain evidence="2 3">DSM 45731</strain>
    </source>
</reference>
<dbReference type="STRING" id="1260918.AWC06_10725"/>
<proteinExistence type="predicted"/>
<feature type="signal peptide" evidence="1">
    <location>
        <begin position="1"/>
        <end position="19"/>
    </location>
</feature>
<dbReference type="InterPro" id="IPR043504">
    <property type="entry name" value="Peptidase_S1_PA_chymotrypsin"/>
</dbReference>
<dbReference type="OrthoDB" id="4519518at2"/>
<dbReference type="InterPro" id="IPR033116">
    <property type="entry name" value="TRYPSIN_SER"/>
</dbReference>
<dbReference type="Proteomes" id="UP000194000">
    <property type="component" value="Unassembled WGS sequence"/>
</dbReference>
<dbReference type="AlphaFoldDB" id="A0A1X1V037"/>
<keyword evidence="1" id="KW-0732">Signal</keyword>
<dbReference type="SUPFAM" id="SSF50494">
    <property type="entry name" value="Trypsin-like serine proteases"/>
    <property type="match status" value="1"/>
</dbReference>
<protein>
    <recommendedName>
        <fullName evidence="4">Peptidase S1 domain-containing protein</fullName>
    </recommendedName>
</protein>
<dbReference type="Gene3D" id="2.40.10.10">
    <property type="entry name" value="Trypsin-like serine proteases"/>
    <property type="match status" value="2"/>
</dbReference>
<gene>
    <name evidence="2" type="ORF">AWC06_10725</name>
</gene>
<evidence type="ECO:0008006" key="4">
    <source>
        <dbReference type="Google" id="ProtNLM"/>
    </source>
</evidence>
<name>A0A1X1V037_9MYCO</name>
<comment type="caution">
    <text evidence="2">The sequence shown here is derived from an EMBL/GenBank/DDBJ whole genome shotgun (WGS) entry which is preliminary data.</text>
</comment>
<organism evidence="2 3">
    <name type="scientific">Mycobacterium fragae</name>
    <dbReference type="NCBI Taxonomy" id="1260918"/>
    <lineage>
        <taxon>Bacteria</taxon>
        <taxon>Bacillati</taxon>
        <taxon>Actinomycetota</taxon>
        <taxon>Actinomycetes</taxon>
        <taxon>Mycobacteriales</taxon>
        <taxon>Mycobacteriaceae</taxon>
        <taxon>Mycobacterium</taxon>
    </lineage>
</organism>
<keyword evidence="3" id="KW-1185">Reference proteome</keyword>
<dbReference type="PROSITE" id="PS00135">
    <property type="entry name" value="TRYPSIN_SER"/>
    <property type="match status" value="1"/>
</dbReference>
<dbReference type="EMBL" id="LQOW01000010">
    <property type="protein sequence ID" value="ORV62435.1"/>
    <property type="molecule type" value="Genomic_DNA"/>
</dbReference>
<dbReference type="InterPro" id="IPR009003">
    <property type="entry name" value="Peptidase_S1_PA"/>
</dbReference>
<evidence type="ECO:0000313" key="2">
    <source>
        <dbReference type="EMBL" id="ORV62435.1"/>
    </source>
</evidence>
<feature type="chain" id="PRO_5038633314" description="Peptidase S1 domain-containing protein" evidence="1">
    <location>
        <begin position="20"/>
        <end position="226"/>
    </location>
</feature>
<accession>A0A1X1V037</accession>
<sequence length="226" mass="22795">MRCQAARAFAATLTAVILAAGPPPSVAGADPVLVFPGMEIHQGNHACTLGYVDPGSRVAFTAGHCRGDGPVTDKENHVIGNVAASRANTPNGANVTTDQQITDYESIALADDVMANNILPGGRPLGSDPGLVVKPGEAVCHFGVITGETCGTVEDVNNGWFTMGHGVASQKGDSGGPVYIINGGGPAMIVGIFNSVWGASPAAVSWQATTQQAREDGGAPGGPPRA</sequence>
<evidence type="ECO:0000256" key="1">
    <source>
        <dbReference type="SAM" id="SignalP"/>
    </source>
</evidence>
<dbReference type="RefSeq" id="WP_085195564.1">
    <property type="nucleotide sequence ID" value="NZ_JACKVI010000012.1"/>
</dbReference>
<evidence type="ECO:0000313" key="3">
    <source>
        <dbReference type="Proteomes" id="UP000194000"/>
    </source>
</evidence>